<evidence type="ECO:0000313" key="1">
    <source>
        <dbReference type="EMBL" id="EEC14622.1"/>
    </source>
</evidence>
<evidence type="ECO:0000313" key="3">
    <source>
        <dbReference type="Proteomes" id="UP000001555"/>
    </source>
</evidence>
<dbReference type="VEuPathDB" id="VectorBase:ISCW010402"/>
<sequence length="84" mass="8639">MCLCSVSGISSLTLGSQLSLVTGLITYLTGRIPIVGNTISMLLKTLCSGPFALPGCSTLQLGNNSTCQDPITFSFPSALGVEKV</sequence>
<dbReference type="HOGENOM" id="CLU_2529983_0_0_1"/>
<organism>
    <name type="scientific">Ixodes scapularis</name>
    <name type="common">Black-legged tick</name>
    <name type="synonym">Deer tick</name>
    <dbReference type="NCBI Taxonomy" id="6945"/>
    <lineage>
        <taxon>Eukaryota</taxon>
        <taxon>Metazoa</taxon>
        <taxon>Ecdysozoa</taxon>
        <taxon>Arthropoda</taxon>
        <taxon>Chelicerata</taxon>
        <taxon>Arachnida</taxon>
        <taxon>Acari</taxon>
        <taxon>Parasitiformes</taxon>
        <taxon>Ixodida</taxon>
        <taxon>Ixodoidea</taxon>
        <taxon>Ixodidae</taxon>
        <taxon>Ixodinae</taxon>
        <taxon>Ixodes</taxon>
    </lineage>
</organism>
<dbReference type="PaxDb" id="6945-B7Q700"/>
<name>B7Q700_IXOSC</name>
<proteinExistence type="predicted"/>
<dbReference type="EnsemblMetazoa" id="ISCW010402-RA">
    <property type="protein sequence ID" value="ISCW010402-PA"/>
    <property type="gene ID" value="ISCW010402"/>
</dbReference>
<dbReference type="Proteomes" id="UP000001555">
    <property type="component" value="Unassembled WGS sequence"/>
</dbReference>
<dbReference type="VEuPathDB" id="VectorBase:ISCI010402"/>
<dbReference type="OrthoDB" id="6493022at2759"/>
<evidence type="ECO:0000313" key="2">
    <source>
        <dbReference type="EnsemblMetazoa" id="ISCW010402-PA"/>
    </source>
</evidence>
<dbReference type="EMBL" id="DS870837">
    <property type="protein sequence ID" value="EEC14622.1"/>
    <property type="molecule type" value="Genomic_DNA"/>
</dbReference>
<accession>B7Q700</accession>
<dbReference type="VEuPathDB" id="VectorBase:ISCP_024808"/>
<reference evidence="1 3" key="1">
    <citation type="submission" date="2008-03" db="EMBL/GenBank/DDBJ databases">
        <title>Annotation of Ixodes scapularis.</title>
        <authorList>
            <consortium name="Ixodes scapularis Genome Project Consortium"/>
            <person name="Caler E."/>
            <person name="Hannick L.I."/>
            <person name="Bidwell S."/>
            <person name="Joardar V."/>
            <person name="Thiagarajan M."/>
            <person name="Amedeo P."/>
            <person name="Galinsky K.J."/>
            <person name="Schobel S."/>
            <person name="Inman J."/>
            <person name="Hostetler J."/>
            <person name="Miller J."/>
            <person name="Hammond M."/>
            <person name="Megy K."/>
            <person name="Lawson D."/>
            <person name="Kodira C."/>
            <person name="Sutton G."/>
            <person name="Meyer J."/>
            <person name="Hill C.A."/>
            <person name="Birren B."/>
            <person name="Nene V."/>
            <person name="Collins F."/>
            <person name="Alarcon-Chaidez F."/>
            <person name="Wikel S."/>
            <person name="Strausberg R."/>
        </authorList>
    </citation>
    <scope>NUCLEOTIDE SEQUENCE [LARGE SCALE GENOMIC DNA]</scope>
    <source>
        <strain evidence="3">Wikel</strain>
        <strain evidence="1">Wikel colony</strain>
    </source>
</reference>
<dbReference type="AlphaFoldDB" id="B7Q700"/>
<protein>
    <submittedName>
        <fullName evidence="1 2">Uncharacterized protein</fullName>
    </submittedName>
</protein>
<dbReference type="InParanoid" id="B7Q700"/>
<reference evidence="2" key="2">
    <citation type="submission" date="2020-05" db="UniProtKB">
        <authorList>
            <consortium name="EnsemblMetazoa"/>
        </authorList>
    </citation>
    <scope>IDENTIFICATION</scope>
    <source>
        <strain evidence="2">wikel</strain>
    </source>
</reference>
<keyword evidence="3" id="KW-1185">Reference proteome</keyword>
<dbReference type="EMBL" id="ABJB010711220">
    <property type="status" value="NOT_ANNOTATED_CDS"/>
    <property type="molecule type" value="Genomic_DNA"/>
</dbReference>
<gene>
    <name evidence="1" type="ORF">IscW_ISCW010402</name>
</gene>